<keyword evidence="7" id="KW-1185">Reference proteome</keyword>
<evidence type="ECO:0000256" key="1">
    <source>
        <dbReference type="ARBA" id="ARBA00004604"/>
    </source>
</evidence>
<sequence length="740" mass="85758">MESDTSENYEDFYTEDDAQKHEKLVDKVLSLNKTQHIRKPSRTEPTLQISEFNLVKSSGGDKGSVEINDLTKSLRNRKSRLRISENVKRAHKASHTLPKPLEKPQANKIRRTVAYEKTRLELDRWEATVTANRVSTNLSFPLNDDVKMDQKESENFASMWRVKSKLAEELEKHEPTVEEYHISLEQEEFPLTMKEMLARRKEAAKLRAYQGYKEAKARRQNKIKSKKYHRIQKREKIKKKLKEFEQLQKTNPEEALKKLEEIEKSRIEERFSLRHKSTGKWARNQQIRAKYDKESRQNLAQQLTLSRDLTQKSKTNGSSSEEEDEDVEKAPMGIDETNPWVNGVKPGKEVADFISGYRKYWLEQNKTAQKSDVEKTEDVLENSENIDSNLIKLDQPESNKNVLLKKKKQKIVTSDLNFDVEETVEKLEKVKKVPQKKKKQKRNEQMNNSKSTSEWEVSLVENGEAVEDMFNRTENKLKKKMLRNVKQLKKKLVPKTLAKPQREVAKDKVKVDLSLPIQKKTPQIDEALIENIDAEIRSNEELSNLKTILSSQTKQRPCDIDPEKYLKINPTNLATGIPNIVTNEEVDDQRAVISEAFEDDDIVEEFNKDKSNESDKDKPKNINLTLPGWGSWGGTGIKVNKRKKRRFTMKAPKKIPRKDDNKGFLIINESAQNKVKEHMVSEVPFPFKTVKDFEASVRAPISNTFMPETAYKKLIKPAVTTKMGTIIEPMSKDLLLNKNS</sequence>
<dbReference type="Pfam" id="PF04615">
    <property type="entry name" value="Utp14"/>
    <property type="match status" value="1"/>
</dbReference>
<evidence type="ECO:0000313" key="6">
    <source>
        <dbReference type="EMBL" id="KAJ3646510.1"/>
    </source>
</evidence>
<feature type="compositionally biased region" description="Polar residues" evidence="5">
    <location>
        <begin position="297"/>
        <end position="317"/>
    </location>
</feature>
<comment type="caution">
    <text evidence="6">The sequence shown here is derived from an EMBL/GenBank/DDBJ whole genome shotgun (WGS) entry which is preliminary data.</text>
</comment>
<accession>A0AA38HY95</accession>
<protein>
    <recommendedName>
        <fullName evidence="8">U3 small nucleolar RNA-associated protein 14-like protein A</fullName>
    </recommendedName>
</protein>
<comment type="subcellular location">
    <subcellularLocation>
        <location evidence="1">Nucleus</location>
        <location evidence="1">Nucleolus</location>
    </subcellularLocation>
</comment>
<feature type="region of interest" description="Disordered" evidence="5">
    <location>
        <begin position="432"/>
        <end position="456"/>
    </location>
</feature>
<evidence type="ECO:0000256" key="5">
    <source>
        <dbReference type="SAM" id="MobiDB-lite"/>
    </source>
</evidence>
<gene>
    <name evidence="6" type="ORF">Zmor_024095</name>
</gene>
<dbReference type="PANTHER" id="PTHR14150">
    <property type="entry name" value="U3 SMALL NUCLEOLAR RNA-ASSOCIATED PROTEIN 14"/>
    <property type="match status" value="1"/>
</dbReference>
<evidence type="ECO:0000256" key="3">
    <source>
        <dbReference type="ARBA" id="ARBA00022553"/>
    </source>
</evidence>
<evidence type="ECO:0000313" key="7">
    <source>
        <dbReference type="Proteomes" id="UP001168821"/>
    </source>
</evidence>
<proteinExistence type="inferred from homology"/>
<feature type="region of interest" description="Disordered" evidence="5">
    <location>
        <begin position="292"/>
        <end position="339"/>
    </location>
</feature>
<feature type="compositionally biased region" description="Polar residues" evidence="5">
    <location>
        <begin position="445"/>
        <end position="455"/>
    </location>
</feature>
<dbReference type="Proteomes" id="UP001168821">
    <property type="component" value="Unassembled WGS sequence"/>
</dbReference>
<dbReference type="AlphaFoldDB" id="A0AA38HY95"/>
<dbReference type="GO" id="GO:0032040">
    <property type="term" value="C:small-subunit processome"/>
    <property type="evidence" value="ECO:0007669"/>
    <property type="project" value="InterPro"/>
</dbReference>
<name>A0AA38HY95_9CUCU</name>
<keyword evidence="3" id="KW-0597">Phosphoprotein</keyword>
<dbReference type="InterPro" id="IPR006709">
    <property type="entry name" value="SSU_processome_Utp14"/>
</dbReference>
<dbReference type="GO" id="GO:0006364">
    <property type="term" value="P:rRNA processing"/>
    <property type="evidence" value="ECO:0007669"/>
    <property type="project" value="InterPro"/>
</dbReference>
<feature type="compositionally biased region" description="Basic residues" evidence="5">
    <location>
        <begin position="432"/>
        <end position="441"/>
    </location>
</feature>
<evidence type="ECO:0000256" key="2">
    <source>
        <dbReference type="ARBA" id="ARBA00007774"/>
    </source>
</evidence>
<dbReference type="EMBL" id="JALNTZ010000007">
    <property type="protein sequence ID" value="KAJ3646510.1"/>
    <property type="molecule type" value="Genomic_DNA"/>
</dbReference>
<evidence type="ECO:0008006" key="8">
    <source>
        <dbReference type="Google" id="ProtNLM"/>
    </source>
</evidence>
<organism evidence="6 7">
    <name type="scientific">Zophobas morio</name>
    <dbReference type="NCBI Taxonomy" id="2755281"/>
    <lineage>
        <taxon>Eukaryota</taxon>
        <taxon>Metazoa</taxon>
        <taxon>Ecdysozoa</taxon>
        <taxon>Arthropoda</taxon>
        <taxon>Hexapoda</taxon>
        <taxon>Insecta</taxon>
        <taxon>Pterygota</taxon>
        <taxon>Neoptera</taxon>
        <taxon>Endopterygota</taxon>
        <taxon>Coleoptera</taxon>
        <taxon>Polyphaga</taxon>
        <taxon>Cucujiformia</taxon>
        <taxon>Tenebrionidae</taxon>
        <taxon>Zophobas</taxon>
    </lineage>
</organism>
<reference evidence="6" key="1">
    <citation type="journal article" date="2023" name="G3 (Bethesda)">
        <title>Whole genome assemblies of Zophobas morio and Tenebrio molitor.</title>
        <authorList>
            <person name="Kaur S."/>
            <person name="Stinson S.A."/>
            <person name="diCenzo G.C."/>
        </authorList>
    </citation>
    <scope>NUCLEOTIDE SEQUENCE</scope>
    <source>
        <strain evidence="6">QUZm001</strain>
    </source>
</reference>
<comment type="similarity">
    <text evidence="2">Belongs to the UTP14 family.</text>
</comment>
<evidence type="ECO:0000256" key="4">
    <source>
        <dbReference type="ARBA" id="ARBA00023242"/>
    </source>
</evidence>
<keyword evidence="4" id="KW-0539">Nucleus</keyword>
<dbReference type="PANTHER" id="PTHR14150:SF12">
    <property type="entry name" value="U3 SMALL NUCLEOLAR RNA-ASSOCIATED PROTEIN 14 HOMOLOG A"/>
    <property type="match status" value="1"/>
</dbReference>